<gene>
    <name evidence="2" type="ORF">DK389_28020</name>
</gene>
<dbReference type="Proteomes" id="UP000245926">
    <property type="component" value="Chromosome"/>
</dbReference>
<dbReference type="OrthoDB" id="7995588at2"/>
<keyword evidence="3" id="KW-1185">Reference proteome</keyword>
<dbReference type="AlphaFoldDB" id="A0A2U8WBV8"/>
<feature type="transmembrane region" description="Helical" evidence="1">
    <location>
        <begin position="52"/>
        <end position="71"/>
    </location>
</feature>
<keyword evidence="1" id="KW-0812">Transmembrane</keyword>
<name>A0A2U8WBV8_9HYPH</name>
<protein>
    <submittedName>
        <fullName evidence="2">Uncharacterized protein</fullName>
    </submittedName>
</protein>
<reference evidence="3" key="1">
    <citation type="submission" date="2018-05" db="EMBL/GenBank/DDBJ databases">
        <title>Complete Genome Sequence of Methylobacterium sp. 17SD2-17.</title>
        <authorList>
            <person name="Srinivasan S."/>
        </authorList>
    </citation>
    <scope>NUCLEOTIDE SEQUENCE [LARGE SCALE GENOMIC DNA]</scope>
    <source>
        <strain evidence="3">17SD2-17</strain>
    </source>
</reference>
<dbReference type="EMBL" id="CP029550">
    <property type="protein sequence ID" value="AWN43654.1"/>
    <property type="molecule type" value="Genomic_DNA"/>
</dbReference>
<dbReference type="RefSeq" id="WP_109894660.1">
    <property type="nucleotide sequence ID" value="NZ_CP029550.1"/>
</dbReference>
<keyword evidence="1" id="KW-1133">Transmembrane helix</keyword>
<evidence type="ECO:0000313" key="3">
    <source>
        <dbReference type="Proteomes" id="UP000245926"/>
    </source>
</evidence>
<accession>A0A2U8WBV8</accession>
<organism evidence="2 3">
    <name type="scientific">Methylobacterium durans</name>
    <dbReference type="NCBI Taxonomy" id="2202825"/>
    <lineage>
        <taxon>Bacteria</taxon>
        <taxon>Pseudomonadati</taxon>
        <taxon>Pseudomonadota</taxon>
        <taxon>Alphaproteobacteria</taxon>
        <taxon>Hyphomicrobiales</taxon>
        <taxon>Methylobacteriaceae</taxon>
        <taxon>Methylobacterium</taxon>
    </lineage>
</organism>
<evidence type="ECO:0000313" key="2">
    <source>
        <dbReference type="EMBL" id="AWN43654.1"/>
    </source>
</evidence>
<evidence type="ECO:0000256" key="1">
    <source>
        <dbReference type="SAM" id="Phobius"/>
    </source>
</evidence>
<sequence length="101" mass="11464">MIWRAILFLFGVPVAVVAGICLVWLVLASPVLLVAGYAGWMPRELAIDYATLPALFLATCAALETILRLVVSRLDDEIRTGGFISFWWRYWWSRLGRQRPP</sequence>
<keyword evidence="1" id="KW-0472">Membrane</keyword>
<dbReference type="KEGG" id="mets:DK389_28020"/>
<proteinExistence type="predicted"/>